<comment type="caution">
    <text evidence="1">The sequence shown here is derived from an EMBL/GenBank/DDBJ whole genome shotgun (WGS) entry which is preliminary data.</text>
</comment>
<sequence>AASPLPISIRDIDAYLAPRPLVVDRELFEAAIFALDDEYRAEWSRQQQQVEANSDGDEG</sequence>
<accession>A0ABW1VUY3</accession>
<dbReference type="Proteomes" id="UP001596215">
    <property type="component" value="Unassembled WGS sequence"/>
</dbReference>
<dbReference type="RefSeq" id="WP_385959964.1">
    <property type="nucleotide sequence ID" value="NZ_JBHSUC010000057.1"/>
</dbReference>
<evidence type="ECO:0000313" key="2">
    <source>
        <dbReference type="Proteomes" id="UP001596215"/>
    </source>
</evidence>
<protein>
    <submittedName>
        <fullName evidence="1">Uncharacterized protein</fullName>
    </submittedName>
</protein>
<dbReference type="EMBL" id="JBHSUC010000057">
    <property type="protein sequence ID" value="MFC6363691.1"/>
    <property type="molecule type" value="Genomic_DNA"/>
</dbReference>
<keyword evidence="2" id="KW-1185">Reference proteome</keyword>
<reference evidence="2" key="1">
    <citation type="journal article" date="2019" name="Int. J. Syst. Evol. Microbiol.">
        <title>The Global Catalogue of Microorganisms (GCM) 10K type strain sequencing project: providing services to taxonomists for standard genome sequencing and annotation.</title>
        <authorList>
            <consortium name="The Broad Institute Genomics Platform"/>
            <consortium name="The Broad Institute Genome Sequencing Center for Infectious Disease"/>
            <person name="Wu L."/>
            <person name="Ma J."/>
        </authorList>
    </citation>
    <scope>NUCLEOTIDE SEQUENCE [LARGE SCALE GENOMIC DNA]</scope>
    <source>
        <strain evidence="2">CGMCC 4.1530</strain>
    </source>
</reference>
<feature type="non-terminal residue" evidence="1">
    <location>
        <position position="1"/>
    </location>
</feature>
<gene>
    <name evidence="1" type="ORF">ACFP73_16725</name>
</gene>
<proteinExistence type="predicted"/>
<evidence type="ECO:0000313" key="1">
    <source>
        <dbReference type="EMBL" id="MFC6363691.1"/>
    </source>
</evidence>
<name>A0ABW1VUY3_9GAMM</name>
<organism evidence="1 2">
    <name type="scientific">Tatumella punctata</name>
    <dbReference type="NCBI Taxonomy" id="399969"/>
    <lineage>
        <taxon>Bacteria</taxon>
        <taxon>Pseudomonadati</taxon>
        <taxon>Pseudomonadota</taxon>
        <taxon>Gammaproteobacteria</taxon>
        <taxon>Enterobacterales</taxon>
        <taxon>Erwiniaceae</taxon>
        <taxon>Tatumella</taxon>
    </lineage>
</organism>